<dbReference type="Proteomes" id="UP000681075">
    <property type="component" value="Unassembled WGS sequence"/>
</dbReference>
<reference evidence="8" key="1">
    <citation type="submission" date="2021-02" db="EMBL/GenBank/DDBJ databases">
        <title>Genome sequence of Rhodospirillales sp. strain TMPK1 isolated from soil.</title>
        <authorList>
            <person name="Nakai R."/>
            <person name="Kusada H."/>
            <person name="Tamaki H."/>
        </authorList>
    </citation>
    <scope>NUCLEOTIDE SEQUENCE</scope>
    <source>
        <strain evidence="8">TMPK1</strain>
    </source>
</reference>
<proteinExistence type="inferred from homology"/>
<dbReference type="Gene3D" id="3.40.50.1860">
    <property type="match status" value="2"/>
</dbReference>
<evidence type="ECO:0000256" key="6">
    <source>
        <dbReference type="ARBA" id="ARBA00023316"/>
    </source>
</evidence>
<dbReference type="Pfam" id="PF01177">
    <property type="entry name" value="Asp_Glu_race"/>
    <property type="match status" value="1"/>
</dbReference>
<feature type="active site" description="Proton donor/acceptor" evidence="7">
    <location>
        <position position="83"/>
    </location>
</feature>
<comment type="pathway">
    <text evidence="7">Cell wall biogenesis; peptidoglycan biosynthesis.</text>
</comment>
<sequence length="283" mass="29919">MQDSAALQTSRAGPILVFDSGVGGLSVAAEIQALLPAWPVAYAADNGFFPYGTKEEGELIDRVEAVMEKLIARIDPPLIVIACNTASTVVLPRLRARWPQIPVVGTVPAIKPAAARSRSRTIGILGTPGTVRRAYTQALLDQFAPDCNVVRVGSAELVQLAERRLRGGVVESHELEPILAPFVADPACDTIVLACTHFPLLRPELIAASARPFDWIDSGRAIAARVATLLADAGAEPTGRNGGGVAWFTEDEPSVAALASSLARFGLQRTRTDIMSPLPEGEG</sequence>
<evidence type="ECO:0000313" key="8">
    <source>
        <dbReference type="EMBL" id="GIL39641.1"/>
    </source>
</evidence>
<evidence type="ECO:0000256" key="3">
    <source>
        <dbReference type="ARBA" id="ARBA00022960"/>
    </source>
</evidence>
<dbReference type="InterPro" id="IPR015942">
    <property type="entry name" value="Asp/Glu/hydantoin_racemase"/>
</dbReference>
<keyword evidence="9" id="KW-1185">Reference proteome</keyword>
<name>A0A8S8XCQ9_9PROT</name>
<dbReference type="EC" id="5.1.1.3" evidence="2 7"/>
<comment type="caution">
    <text evidence="8">The sequence shown here is derived from an EMBL/GenBank/DDBJ whole genome shotgun (WGS) entry which is preliminary data.</text>
</comment>
<dbReference type="InterPro" id="IPR004391">
    <property type="entry name" value="Glu_race"/>
</dbReference>
<comment type="catalytic activity">
    <reaction evidence="1 7">
        <text>L-glutamate = D-glutamate</text>
        <dbReference type="Rhea" id="RHEA:12813"/>
        <dbReference type="ChEBI" id="CHEBI:29985"/>
        <dbReference type="ChEBI" id="CHEBI:29986"/>
        <dbReference type="EC" id="5.1.1.3"/>
    </reaction>
</comment>
<protein>
    <recommendedName>
        <fullName evidence="2 7">Glutamate racemase</fullName>
        <ecNumber evidence="2 7">5.1.1.3</ecNumber>
    </recommendedName>
</protein>
<evidence type="ECO:0000256" key="1">
    <source>
        <dbReference type="ARBA" id="ARBA00001602"/>
    </source>
</evidence>
<dbReference type="RefSeq" id="WP_420242743.1">
    <property type="nucleotide sequence ID" value="NZ_BOPV01000001.1"/>
</dbReference>
<dbReference type="GO" id="GO:0071555">
    <property type="term" value="P:cell wall organization"/>
    <property type="evidence" value="ECO:0007669"/>
    <property type="project" value="UniProtKB-KW"/>
</dbReference>
<dbReference type="HAMAP" id="MF_00258">
    <property type="entry name" value="Glu_racemase"/>
    <property type="match status" value="1"/>
</dbReference>
<dbReference type="EMBL" id="BOPV01000001">
    <property type="protein sequence ID" value="GIL39641.1"/>
    <property type="molecule type" value="Genomic_DNA"/>
</dbReference>
<dbReference type="GO" id="GO:0008881">
    <property type="term" value="F:glutamate racemase activity"/>
    <property type="evidence" value="ECO:0007669"/>
    <property type="project" value="UniProtKB-UniRule"/>
</dbReference>
<dbReference type="PANTHER" id="PTHR21198">
    <property type="entry name" value="GLUTAMATE RACEMASE"/>
    <property type="match status" value="1"/>
</dbReference>
<dbReference type="GO" id="GO:0009252">
    <property type="term" value="P:peptidoglycan biosynthetic process"/>
    <property type="evidence" value="ECO:0007669"/>
    <property type="project" value="UniProtKB-UniRule"/>
</dbReference>
<feature type="binding site" evidence="7">
    <location>
        <begin position="84"/>
        <end position="85"/>
    </location>
    <ligand>
        <name>substrate</name>
    </ligand>
</feature>
<comment type="function">
    <text evidence="7">Provides the (R)-glutamate required for cell wall biosynthesis.</text>
</comment>
<feature type="binding site" evidence="7">
    <location>
        <begin position="19"/>
        <end position="20"/>
    </location>
    <ligand>
        <name>substrate</name>
    </ligand>
</feature>
<comment type="similarity">
    <text evidence="7">Belongs to the aspartate/glutamate racemases family.</text>
</comment>
<accession>A0A8S8XCQ9</accession>
<dbReference type="SUPFAM" id="SSF53681">
    <property type="entry name" value="Aspartate/glutamate racemase"/>
    <property type="match status" value="2"/>
</dbReference>
<evidence type="ECO:0000313" key="9">
    <source>
        <dbReference type="Proteomes" id="UP000681075"/>
    </source>
</evidence>
<keyword evidence="5 7" id="KW-0413">Isomerase</keyword>
<feature type="binding site" evidence="7">
    <location>
        <begin position="196"/>
        <end position="197"/>
    </location>
    <ligand>
        <name>substrate</name>
    </ligand>
</feature>
<evidence type="ECO:0000256" key="2">
    <source>
        <dbReference type="ARBA" id="ARBA00013090"/>
    </source>
</evidence>
<dbReference type="InterPro" id="IPR018187">
    <property type="entry name" value="Asp/Glu_racemase_AS_1"/>
</dbReference>
<dbReference type="AlphaFoldDB" id="A0A8S8XCQ9"/>
<dbReference type="InterPro" id="IPR001920">
    <property type="entry name" value="Asp/Glu_race"/>
</dbReference>
<keyword evidence="4 7" id="KW-0573">Peptidoglycan synthesis</keyword>
<keyword evidence="6 7" id="KW-0961">Cell wall biogenesis/degradation</keyword>
<dbReference type="PANTHER" id="PTHR21198:SF2">
    <property type="entry name" value="GLUTAMATE RACEMASE"/>
    <property type="match status" value="1"/>
</dbReference>
<organism evidence="8 9">
    <name type="scientific">Roseiterribacter gracilis</name>
    <dbReference type="NCBI Taxonomy" id="2812848"/>
    <lineage>
        <taxon>Bacteria</taxon>
        <taxon>Pseudomonadati</taxon>
        <taxon>Pseudomonadota</taxon>
        <taxon>Alphaproteobacteria</taxon>
        <taxon>Rhodospirillales</taxon>
        <taxon>Roseiterribacteraceae</taxon>
        <taxon>Roseiterribacter</taxon>
    </lineage>
</organism>
<feature type="binding site" evidence="7">
    <location>
        <begin position="51"/>
        <end position="52"/>
    </location>
    <ligand>
        <name>substrate</name>
    </ligand>
</feature>
<keyword evidence="3 7" id="KW-0133">Cell shape</keyword>
<evidence type="ECO:0000256" key="4">
    <source>
        <dbReference type="ARBA" id="ARBA00022984"/>
    </source>
</evidence>
<evidence type="ECO:0000256" key="7">
    <source>
        <dbReference type="HAMAP-Rule" id="MF_00258"/>
    </source>
</evidence>
<dbReference type="GO" id="GO:0008360">
    <property type="term" value="P:regulation of cell shape"/>
    <property type="evidence" value="ECO:0007669"/>
    <property type="project" value="UniProtKB-KW"/>
</dbReference>
<gene>
    <name evidence="7 8" type="primary">murI</name>
    <name evidence="8" type="ORF">TMPK1_18780</name>
</gene>
<dbReference type="PROSITE" id="PS00924">
    <property type="entry name" value="ASP_GLU_RACEMASE_2"/>
    <property type="match status" value="1"/>
</dbReference>
<feature type="active site" description="Proton donor/acceptor" evidence="7">
    <location>
        <position position="195"/>
    </location>
</feature>
<dbReference type="NCBIfam" id="TIGR00067">
    <property type="entry name" value="glut_race"/>
    <property type="match status" value="1"/>
</dbReference>
<evidence type="ECO:0000256" key="5">
    <source>
        <dbReference type="ARBA" id="ARBA00023235"/>
    </source>
</evidence>
<dbReference type="PROSITE" id="PS00923">
    <property type="entry name" value="ASP_GLU_RACEMASE_1"/>
    <property type="match status" value="1"/>
</dbReference>
<dbReference type="InterPro" id="IPR033134">
    <property type="entry name" value="Asp/Glu_racemase_AS_2"/>
</dbReference>